<name>A0ABU8E023_9ACTN</name>
<dbReference type="InterPro" id="IPR050275">
    <property type="entry name" value="PGM_Phosphatase"/>
</dbReference>
<dbReference type="GO" id="GO:0016787">
    <property type="term" value="F:hydrolase activity"/>
    <property type="evidence" value="ECO:0007669"/>
    <property type="project" value="UniProtKB-KW"/>
</dbReference>
<dbReference type="RefSeq" id="WP_336405750.1">
    <property type="nucleotide sequence ID" value="NZ_JBAPLU010000023.1"/>
</dbReference>
<feature type="compositionally biased region" description="Gly residues" evidence="1">
    <location>
        <begin position="234"/>
        <end position="243"/>
    </location>
</feature>
<gene>
    <name evidence="2" type="ORF">TEK04_18070</name>
</gene>
<sequence length="280" mass="28429">MSAAPAPVGTPTVERVLVWRHGRTAWNAGGRFQGQLDPPLDDTGRAQARQAAAALAAELPAGALVVSSDLVRARDTAQALADALGTQLRVDERLREHGLGSWEGLTRDEVARDLPEQYADWVAGRPVRGRGGEDPAEVARRATAALADLPAAPVVVVVTHGGTGGRLIEALLGLGPEHRRVLGPLGNCHWTELAHQGSRWRVLRHNASARGGSPGLPRQSGAETGPDVAEAAGVGPGPAGPAGAGATPAVPGDQPLPAGATPDDGAPAAATTPTDADAAL</sequence>
<feature type="compositionally biased region" description="Low complexity" evidence="1">
    <location>
        <begin position="244"/>
        <end position="280"/>
    </location>
</feature>
<dbReference type="Gene3D" id="3.40.50.1240">
    <property type="entry name" value="Phosphoglycerate mutase-like"/>
    <property type="match status" value="1"/>
</dbReference>
<dbReference type="SMART" id="SM00855">
    <property type="entry name" value="PGAM"/>
    <property type="match status" value="1"/>
</dbReference>
<keyword evidence="3" id="KW-1185">Reference proteome</keyword>
<evidence type="ECO:0000313" key="2">
    <source>
        <dbReference type="EMBL" id="MEI4273632.1"/>
    </source>
</evidence>
<accession>A0ABU8E023</accession>
<evidence type="ECO:0000313" key="3">
    <source>
        <dbReference type="Proteomes" id="UP001361570"/>
    </source>
</evidence>
<feature type="region of interest" description="Disordered" evidence="1">
    <location>
        <begin position="207"/>
        <end position="280"/>
    </location>
</feature>
<dbReference type="CDD" id="cd07067">
    <property type="entry name" value="HP_PGM_like"/>
    <property type="match status" value="1"/>
</dbReference>
<dbReference type="SUPFAM" id="SSF53254">
    <property type="entry name" value="Phosphoglycerate mutase-like"/>
    <property type="match status" value="1"/>
</dbReference>
<reference evidence="2 3" key="1">
    <citation type="submission" date="2024-03" db="EMBL/GenBank/DDBJ databases">
        <title>Draft genome sequence of Klenkia sp. LSe6-5.</title>
        <authorList>
            <person name="Duangmal K."/>
            <person name="Chantavorakit T."/>
        </authorList>
    </citation>
    <scope>NUCLEOTIDE SEQUENCE [LARGE SCALE GENOMIC DNA]</scope>
    <source>
        <strain evidence="2 3">LSe6-5</strain>
    </source>
</reference>
<dbReference type="InterPro" id="IPR013078">
    <property type="entry name" value="His_Pase_superF_clade-1"/>
</dbReference>
<organism evidence="2 3">
    <name type="scientific">Klenkia sesuvii</name>
    <dbReference type="NCBI Taxonomy" id="3103137"/>
    <lineage>
        <taxon>Bacteria</taxon>
        <taxon>Bacillati</taxon>
        <taxon>Actinomycetota</taxon>
        <taxon>Actinomycetes</taxon>
        <taxon>Geodermatophilales</taxon>
        <taxon>Geodermatophilaceae</taxon>
        <taxon>Klenkia</taxon>
    </lineage>
</organism>
<protein>
    <submittedName>
        <fullName evidence="2">Histidine phosphatase family protein</fullName>
        <ecNumber evidence="2">3.1.3.-</ecNumber>
    </submittedName>
</protein>
<comment type="caution">
    <text evidence="2">The sequence shown here is derived from an EMBL/GenBank/DDBJ whole genome shotgun (WGS) entry which is preliminary data.</text>
</comment>
<dbReference type="Proteomes" id="UP001361570">
    <property type="component" value="Unassembled WGS sequence"/>
</dbReference>
<dbReference type="EMBL" id="JBAPLU010000023">
    <property type="protein sequence ID" value="MEI4273632.1"/>
    <property type="molecule type" value="Genomic_DNA"/>
</dbReference>
<keyword evidence="2" id="KW-0378">Hydrolase</keyword>
<evidence type="ECO:0000256" key="1">
    <source>
        <dbReference type="SAM" id="MobiDB-lite"/>
    </source>
</evidence>
<proteinExistence type="predicted"/>
<dbReference type="EC" id="3.1.3.-" evidence="2"/>
<dbReference type="InterPro" id="IPR029033">
    <property type="entry name" value="His_PPase_superfam"/>
</dbReference>
<dbReference type="Pfam" id="PF00300">
    <property type="entry name" value="His_Phos_1"/>
    <property type="match status" value="1"/>
</dbReference>
<dbReference type="PANTHER" id="PTHR48100">
    <property type="entry name" value="BROAD-SPECIFICITY PHOSPHATASE YOR283W-RELATED"/>
    <property type="match status" value="1"/>
</dbReference>
<dbReference type="PANTHER" id="PTHR48100:SF62">
    <property type="entry name" value="GLUCOSYL-3-PHOSPHOGLYCERATE PHOSPHATASE"/>
    <property type="match status" value="1"/>
</dbReference>